<evidence type="ECO:0000313" key="2">
    <source>
        <dbReference type="Proteomes" id="UP000256970"/>
    </source>
</evidence>
<accession>A0A383V9Z2</accession>
<name>A0A383V9Z2_TETOB</name>
<gene>
    <name evidence="1" type="ORF">BQ4739_LOCUS2098</name>
</gene>
<organism evidence="1 2">
    <name type="scientific">Tetradesmus obliquus</name>
    <name type="common">Green alga</name>
    <name type="synonym">Acutodesmus obliquus</name>
    <dbReference type="NCBI Taxonomy" id="3088"/>
    <lineage>
        <taxon>Eukaryota</taxon>
        <taxon>Viridiplantae</taxon>
        <taxon>Chlorophyta</taxon>
        <taxon>core chlorophytes</taxon>
        <taxon>Chlorophyceae</taxon>
        <taxon>CS clade</taxon>
        <taxon>Sphaeropleales</taxon>
        <taxon>Scenedesmaceae</taxon>
        <taxon>Tetradesmus</taxon>
    </lineage>
</organism>
<sequence length="237" mass="25452">MEPSVAEEPLMDALEAWQGIDDELQRLINLKDWTEDDWDSVGLAASRLAGLLQVYEPPAFCLRPSSSVPKPPLLEHLGSLACRCLAAEKAELQFAMRTSRSSIAKFFSSSTMTTTVLLLQNTAHFMYAAHLPSTSSREEEEPLSSSMPVATALELAQQVSRSGLLSKLTAEVSSTADQLAGWSGARNMCRAAALLQLALAVAKMWPQGSLNIRNSRSPSSTHSALGSGSAAQVICCQ</sequence>
<dbReference type="AlphaFoldDB" id="A0A383V9Z2"/>
<keyword evidence="2" id="KW-1185">Reference proteome</keyword>
<dbReference type="EMBL" id="FNXT01000158">
    <property type="protein sequence ID" value="SZX61592.1"/>
    <property type="molecule type" value="Genomic_DNA"/>
</dbReference>
<dbReference type="Proteomes" id="UP000256970">
    <property type="component" value="Unassembled WGS sequence"/>
</dbReference>
<reference evidence="1 2" key="1">
    <citation type="submission" date="2016-10" db="EMBL/GenBank/DDBJ databases">
        <authorList>
            <person name="Cai Z."/>
        </authorList>
    </citation>
    <scope>NUCLEOTIDE SEQUENCE [LARGE SCALE GENOMIC DNA]</scope>
</reference>
<evidence type="ECO:0000313" key="1">
    <source>
        <dbReference type="EMBL" id="SZX61592.1"/>
    </source>
</evidence>
<proteinExistence type="predicted"/>
<protein>
    <submittedName>
        <fullName evidence="1">Uncharacterized protein</fullName>
    </submittedName>
</protein>